<evidence type="ECO:0000256" key="6">
    <source>
        <dbReference type="ARBA" id="ARBA00022723"/>
    </source>
</evidence>
<dbReference type="Pfam" id="PF01807">
    <property type="entry name" value="Zn_ribbon_DnaG"/>
    <property type="match status" value="1"/>
</dbReference>
<evidence type="ECO:0000256" key="5">
    <source>
        <dbReference type="ARBA" id="ARBA00022705"/>
    </source>
</evidence>
<comment type="subunit">
    <text evidence="12">Monomer. Interacts with DnaB.</text>
</comment>
<protein>
    <recommendedName>
        <fullName evidence="12 13">DNA primase</fullName>
        <ecNumber evidence="12">2.7.7.101</ecNumber>
    </recommendedName>
</protein>
<dbReference type="Pfam" id="PF21650">
    <property type="entry name" value="DnaG_cat_HB"/>
    <property type="match status" value="1"/>
</dbReference>
<comment type="similarity">
    <text evidence="12 13">Belongs to the DnaG primase family.</text>
</comment>
<evidence type="ECO:0000256" key="9">
    <source>
        <dbReference type="ARBA" id="ARBA00022842"/>
    </source>
</evidence>
<keyword evidence="9" id="KW-0460">Magnesium</keyword>
<dbReference type="Gene3D" id="1.10.860.10">
    <property type="entry name" value="DNAb Helicase, Chain A"/>
    <property type="match status" value="1"/>
</dbReference>
<dbReference type="Proteomes" id="UP001269271">
    <property type="component" value="Unassembled WGS sequence"/>
</dbReference>
<dbReference type="EC" id="2.7.7.101" evidence="12"/>
<evidence type="ECO:0000256" key="3">
    <source>
        <dbReference type="ARBA" id="ARBA00022679"/>
    </source>
</evidence>
<dbReference type="PIRSF" id="PIRSF002811">
    <property type="entry name" value="DnaG"/>
    <property type="match status" value="1"/>
</dbReference>
<feature type="zinc finger region" description="CHC2-type" evidence="12">
    <location>
        <begin position="38"/>
        <end position="62"/>
    </location>
</feature>
<comment type="domain">
    <text evidence="12">Contains an N-terminal zinc-binding domain, a central core domain that contains the primase activity, and a C-terminal DnaB-binding domain.</text>
</comment>
<keyword evidence="5 12" id="KW-0235">DNA replication</keyword>
<dbReference type="SMART" id="SM00493">
    <property type="entry name" value="TOPRIM"/>
    <property type="match status" value="1"/>
</dbReference>
<evidence type="ECO:0000256" key="2">
    <source>
        <dbReference type="ARBA" id="ARBA00022515"/>
    </source>
</evidence>
<dbReference type="NCBIfam" id="TIGR01391">
    <property type="entry name" value="dnaG"/>
    <property type="match status" value="1"/>
</dbReference>
<sequence>MRIEQSVINEIKDKTDILDLVSEYVKLEKRGRNYIGLCPFHDEKTPSFTVSEDKQICHCFGCKKGGNVFQFTQEIKDLSFVEAVKELGERINISVDIGNSSDYTSQIASNDLTMIEMHELMHEYYQYALLKTVEGEEALNYLTKRGFTEELIKSRGIGYAPNHTHFCHDFLQQKGYDIELAYEAGLLSRNEENFSYFDRFRDRIMFPLNNAQGRIVGYSGRTYNNQEPKYLNSPETPIFQKRRLLYNLDNARKHIRKNDEAILLEGFMDVIKSDSSGLKPVIASMGTAISDEHITVLKKLTSHITLMFDGDFAGQEATIKTGQHLLQQGFNVFVVQLPKDMDPDEYITKYGNEKFLEYVNNEKKSFIIYKVNKHKDEIANNDLAYERYLKEVTQDIALMNSQILQNKIIKDVAHLFNVDSNTLNSNVLNQQQYIPSEPYINDYQSYDIEIQNNSNNLFSHLSKHESAERALLKHFMNDKDLFLNYHKQLESDDFDNQFFKRIYSVLEDFYAENDSYTISDMILYTDNDNLRDAIIALDNYDINQEPYDSEIEDYMNVINESKYGDTLEELNHKLREASRIGDVELQKYYLEQIVNKNKARM</sequence>
<reference evidence="15 16" key="1">
    <citation type="submission" date="2023-08" db="EMBL/GenBank/DDBJ databases">
        <title>Genomic surveillance of Staphylococcus haemolyticus neonatal outbreak in southern France.</title>
        <authorList>
            <person name="Magnan C."/>
            <person name="Morsli M."/>
            <person name="Thiery B."/>
            <person name="Salipante F."/>
            <person name="Attar J."/>
            <person name="Massimo D.M."/>
            <person name="Ory J."/>
            <person name="Pantel A."/>
            <person name="Lavigne J.-P."/>
        </authorList>
    </citation>
    <scope>NUCLEOTIDE SEQUENCE [LARGE SCALE GENOMIC DNA]</scope>
    <source>
        <strain evidence="15 16">NSH026</strain>
    </source>
</reference>
<dbReference type="SMART" id="SM00400">
    <property type="entry name" value="ZnF_CHCC"/>
    <property type="match status" value="1"/>
</dbReference>
<comment type="catalytic activity">
    <reaction evidence="12">
        <text>ssDNA + n NTP = ssDNA/pppN(pN)n-1 hybrid + (n-1) diphosphate.</text>
        <dbReference type="EC" id="2.7.7.101"/>
    </reaction>
</comment>
<name>A0ABU3II77_STAHA</name>
<dbReference type="PROSITE" id="PS50880">
    <property type="entry name" value="TOPRIM"/>
    <property type="match status" value="1"/>
</dbReference>
<dbReference type="Gene3D" id="3.90.980.10">
    <property type="entry name" value="DNA primase, catalytic core, N-terminal domain"/>
    <property type="match status" value="1"/>
</dbReference>
<evidence type="ECO:0000256" key="11">
    <source>
        <dbReference type="ARBA" id="ARBA00023163"/>
    </source>
</evidence>
<dbReference type="InterPro" id="IPR016136">
    <property type="entry name" value="DNA_helicase_N/primase_C"/>
</dbReference>
<dbReference type="CDD" id="cd03364">
    <property type="entry name" value="TOPRIM_DnaG_primases"/>
    <property type="match status" value="1"/>
</dbReference>
<dbReference type="InterPro" id="IPR036185">
    <property type="entry name" value="DNA_heli_DnaB-like_N_sf"/>
</dbReference>
<dbReference type="GeneID" id="93780754"/>
<dbReference type="EMBL" id="JAVSOO010000026">
    <property type="protein sequence ID" value="MDT4287257.1"/>
    <property type="molecule type" value="Genomic_DNA"/>
</dbReference>
<dbReference type="Pfam" id="PF08275">
    <property type="entry name" value="DNAG_N"/>
    <property type="match status" value="1"/>
</dbReference>
<dbReference type="InterPro" id="IPR037068">
    <property type="entry name" value="DNA_primase_core_N_sf"/>
</dbReference>
<evidence type="ECO:0000313" key="16">
    <source>
        <dbReference type="Proteomes" id="UP001269271"/>
    </source>
</evidence>
<keyword evidence="4 12" id="KW-0548">Nucleotidyltransferase</keyword>
<evidence type="ECO:0000313" key="15">
    <source>
        <dbReference type="EMBL" id="MDT4287257.1"/>
    </source>
</evidence>
<comment type="caution">
    <text evidence="15">The sequence shown here is derived from an EMBL/GenBank/DDBJ whole genome shotgun (WGS) entry which is preliminary data.</text>
</comment>
<evidence type="ECO:0000256" key="7">
    <source>
        <dbReference type="ARBA" id="ARBA00022771"/>
    </source>
</evidence>
<dbReference type="InterPro" id="IPR048453">
    <property type="entry name" value="DnaG_cat_HB"/>
</dbReference>
<dbReference type="Gene3D" id="3.90.580.10">
    <property type="entry name" value="Zinc finger, CHC2-type domain"/>
    <property type="match status" value="1"/>
</dbReference>
<keyword evidence="8 12" id="KW-0862">Zinc</keyword>
<evidence type="ECO:0000259" key="14">
    <source>
        <dbReference type="PROSITE" id="PS50880"/>
    </source>
</evidence>
<dbReference type="InterPro" id="IPR013264">
    <property type="entry name" value="DNAG_N"/>
</dbReference>
<keyword evidence="16" id="KW-1185">Reference proteome</keyword>
<dbReference type="PANTHER" id="PTHR30313:SF2">
    <property type="entry name" value="DNA PRIMASE"/>
    <property type="match status" value="1"/>
</dbReference>
<dbReference type="SUPFAM" id="SSF56731">
    <property type="entry name" value="DNA primase core"/>
    <property type="match status" value="1"/>
</dbReference>
<gene>
    <name evidence="12 15" type="primary">dnaG</name>
    <name evidence="15" type="ORF">RO950_09710</name>
</gene>
<evidence type="ECO:0000256" key="12">
    <source>
        <dbReference type="HAMAP-Rule" id="MF_00974"/>
    </source>
</evidence>
<proteinExistence type="inferred from homology"/>
<dbReference type="RefSeq" id="WP_016931115.1">
    <property type="nucleotide sequence ID" value="NZ_BKAY01000003.1"/>
</dbReference>
<dbReference type="InterPro" id="IPR006295">
    <property type="entry name" value="DNA_primase_DnaG"/>
</dbReference>
<keyword evidence="7 12" id="KW-0863">Zinc-finger</keyword>
<keyword evidence="6 12" id="KW-0479">Metal-binding</keyword>
<keyword evidence="2 12" id="KW-0639">Primosome</keyword>
<dbReference type="Pfam" id="PF13155">
    <property type="entry name" value="Toprim_2"/>
    <property type="match status" value="1"/>
</dbReference>
<evidence type="ECO:0000256" key="1">
    <source>
        <dbReference type="ARBA" id="ARBA00022478"/>
    </source>
</evidence>
<dbReference type="InterPro" id="IPR002694">
    <property type="entry name" value="Znf_CHC2"/>
</dbReference>
<evidence type="ECO:0000256" key="13">
    <source>
        <dbReference type="PIRNR" id="PIRNR002811"/>
    </source>
</evidence>
<keyword evidence="11 12" id="KW-0804">Transcription</keyword>
<comment type="cofactor">
    <cofactor evidence="12 13">
        <name>Zn(2+)</name>
        <dbReference type="ChEBI" id="CHEBI:29105"/>
    </cofactor>
    <text evidence="12 13">Binds 1 zinc ion per monomer.</text>
</comment>
<dbReference type="Gene3D" id="3.40.1360.10">
    <property type="match status" value="1"/>
</dbReference>
<feature type="domain" description="Toprim" evidence="14">
    <location>
        <begin position="259"/>
        <end position="340"/>
    </location>
</feature>
<dbReference type="Gene3D" id="1.20.50.20">
    <property type="entry name" value="DnaG, RNA polymerase domain, helical bundle"/>
    <property type="match status" value="1"/>
</dbReference>
<keyword evidence="3 12" id="KW-0808">Transferase</keyword>
<evidence type="ECO:0000256" key="8">
    <source>
        <dbReference type="ARBA" id="ARBA00022833"/>
    </source>
</evidence>
<keyword evidence="10 12" id="KW-0238">DNA-binding</keyword>
<comment type="function">
    <text evidence="12 13">RNA polymerase that catalyzes the synthesis of short RNA molecules used as primers for DNA polymerase during DNA replication.</text>
</comment>
<evidence type="ECO:0000256" key="4">
    <source>
        <dbReference type="ARBA" id="ARBA00022695"/>
    </source>
</evidence>
<dbReference type="InterPro" id="IPR034151">
    <property type="entry name" value="TOPRIM_DnaG_bac"/>
</dbReference>
<accession>A0ABU3II77</accession>
<keyword evidence="1 12" id="KW-0240">DNA-directed RNA polymerase</keyword>
<organism evidence="15 16">
    <name type="scientific">Staphylococcus haemolyticus</name>
    <dbReference type="NCBI Taxonomy" id="1283"/>
    <lineage>
        <taxon>Bacteria</taxon>
        <taxon>Bacillati</taxon>
        <taxon>Bacillota</taxon>
        <taxon>Bacilli</taxon>
        <taxon>Bacillales</taxon>
        <taxon>Staphylococcaceae</taxon>
        <taxon>Staphylococcus</taxon>
    </lineage>
</organism>
<dbReference type="SUPFAM" id="SSF57783">
    <property type="entry name" value="Zinc beta-ribbon"/>
    <property type="match status" value="1"/>
</dbReference>
<dbReference type="InterPro" id="IPR030846">
    <property type="entry name" value="DnaG_bac"/>
</dbReference>
<dbReference type="PANTHER" id="PTHR30313">
    <property type="entry name" value="DNA PRIMASE"/>
    <property type="match status" value="1"/>
</dbReference>
<evidence type="ECO:0000256" key="10">
    <source>
        <dbReference type="ARBA" id="ARBA00023125"/>
    </source>
</evidence>
<dbReference type="SUPFAM" id="SSF48024">
    <property type="entry name" value="N-terminal domain of DnaB helicase"/>
    <property type="match status" value="1"/>
</dbReference>
<dbReference type="InterPro" id="IPR050219">
    <property type="entry name" value="DnaG_primase"/>
</dbReference>
<dbReference type="InterPro" id="IPR036977">
    <property type="entry name" value="DNA_primase_Znf_CHC2"/>
</dbReference>
<dbReference type="InterPro" id="IPR006171">
    <property type="entry name" value="TOPRIM_dom"/>
</dbReference>
<dbReference type="HAMAP" id="MF_00974">
    <property type="entry name" value="DNA_primase_DnaG"/>
    <property type="match status" value="1"/>
</dbReference>